<dbReference type="KEGG" id="amq:AMETH_3142"/>
<sequence>MDRRAVHEQWERDRATFHALLAAATADDLRQPSRGTRWTNRQLLFHMLFGYQVVRALRLLVRVFGRLPDPVSRGFARALDAAAVPFDVVNYLGSCGGGLLGPRWMTWWFDRIIASLHRSLDRASEADLGRGMHYPTRWDPFFAPRMTLADVYRYPARHFAFHQRQLTFTA</sequence>
<dbReference type="OrthoDB" id="4196751at2"/>
<dbReference type="Pfam" id="PF12867">
    <property type="entry name" value="DinB_2"/>
    <property type="match status" value="1"/>
</dbReference>
<dbReference type="AlphaFoldDB" id="A0A076MRG7"/>
<reference evidence="2 3" key="1">
    <citation type="submission" date="2014-07" db="EMBL/GenBank/DDBJ databases">
        <title>Whole Genome Sequence of the Amycolatopsis methanolica 239.</title>
        <authorList>
            <person name="Tang B."/>
        </authorList>
    </citation>
    <scope>NUCLEOTIDE SEQUENCE [LARGE SCALE GENOMIC DNA]</scope>
    <source>
        <strain evidence="2 3">239</strain>
    </source>
</reference>
<protein>
    <recommendedName>
        <fullName evidence="1">DinB-like domain-containing protein</fullName>
    </recommendedName>
</protein>
<dbReference type="PATRIC" id="fig|1068978.7.peg.3359"/>
<accession>A0A076MRG7</accession>
<dbReference type="Proteomes" id="UP000062973">
    <property type="component" value="Chromosome"/>
</dbReference>
<evidence type="ECO:0000259" key="1">
    <source>
        <dbReference type="Pfam" id="PF12867"/>
    </source>
</evidence>
<evidence type="ECO:0000313" key="3">
    <source>
        <dbReference type="Proteomes" id="UP000062973"/>
    </source>
</evidence>
<dbReference type="HOGENOM" id="CLU_1494681_0_0_11"/>
<dbReference type="eggNOG" id="ENOG5032QZN">
    <property type="taxonomic scope" value="Bacteria"/>
</dbReference>
<dbReference type="SUPFAM" id="SSF109854">
    <property type="entry name" value="DinB/YfiT-like putative metalloenzymes"/>
    <property type="match status" value="1"/>
</dbReference>
<dbReference type="Gene3D" id="1.20.120.450">
    <property type="entry name" value="dinb family like domain"/>
    <property type="match status" value="1"/>
</dbReference>
<dbReference type="STRING" id="1068978.AMETH_3142"/>
<dbReference type="InterPro" id="IPR034660">
    <property type="entry name" value="DinB/YfiT-like"/>
</dbReference>
<gene>
    <name evidence="2" type="ORF">AMETH_3142</name>
</gene>
<dbReference type="InterPro" id="IPR024775">
    <property type="entry name" value="DinB-like"/>
</dbReference>
<evidence type="ECO:0000313" key="2">
    <source>
        <dbReference type="EMBL" id="AIJ23234.1"/>
    </source>
</evidence>
<feature type="domain" description="DinB-like" evidence="1">
    <location>
        <begin position="9"/>
        <end position="166"/>
    </location>
</feature>
<name>A0A076MRG7_AMYME</name>
<proteinExistence type="predicted"/>
<dbReference type="RefSeq" id="WP_017987832.1">
    <property type="nucleotide sequence ID" value="NZ_AQUL01000002.1"/>
</dbReference>
<keyword evidence="3" id="KW-1185">Reference proteome</keyword>
<dbReference type="EMBL" id="CP009110">
    <property type="protein sequence ID" value="AIJ23234.1"/>
    <property type="molecule type" value="Genomic_DNA"/>
</dbReference>
<organism evidence="2 3">
    <name type="scientific">Amycolatopsis methanolica 239</name>
    <dbReference type="NCBI Taxonomy" id="1068978"/>
    <lineage>
        <taxon>Bacteria</taxon>
        <taxon>Bacillati</taxon>
        <taxon>Actinomycetota</taxon>
        <taxon>Actinomycetes</taxon>
        <taxon>Pseudonocardiales</taxon>
        <taxon>Pseudonocardiaceae</taxon>
        <taxon>Amycolatopsis</taxon>
        <taxon>Amycolatopsis methanolica group</taxon>
    </lineage>
</organism>